<sequence>MDTYRQIVLNAFKLIILFVFFNNSHAYPPNDSIRIGILVFGSIVFMVCGFEFKKEKKRFRTMFMWCFAFLPWLFFAQVSYIASAKEQSVFKYLTDNIHVLFIYNSTRLIFGLCVFIIILYEFFRAIRNLYSKD</sequence>
<dbReference type="EMBL" id="JAGFNY010000019">
    <property type="protein sequence ID" value="MBW7570499.1"/>
    <property type="molecule type" value="Genomic_DNA"/>
</dbReference>
<evidence type="ECO:0000313" key="2">
    <source>
        <dbReference type="EMBL" id="MBW7570499.1"/>
    </source>
</evidence>
<keyword evidence="1" id="KW-0812">Transmembrane</keyword>
<dbReference type="RefSeq" id="WP_219937720.1">
    <property type="nucleotide sequence ID" value="NZ_JAGFNY010000019.1"/>
</dbReference>
<protein>
    <submittedName>
        <fullName evidence="2">Uncharacterized protein</fullName>
    </submittedName>
</protein>
<feature type="transmembrane region" description="Helical" evidence="1">
    <location>
        <begin position="102"/>
        <end position="123"/>
    </location>
</feature>
<evidence type="ECO:0000313" key="3">
    <source>
        <dbReference type="Proteomes" id="UP000731465"/>
    </source>
</evidence>
<keyword evidence="3" id="KW-1185">Reference proteome</keyword>
<feature type="transmembrane region" description="Helical" evidence="1">
    <location>
        <begin position="33"/>
        <end position="50"/>
    </location>
</feature>
<dbReference type="Proteomes" id="UP000731465">
    <property type="component" value="Unassembled WGS sequence"/>
</dbReference>
<keyword evidence="1" id="KW-1133">Transmembrane helix</keyword>
<accession>A0ABS7DGT8</accession>
<comment type="caution">
    <text evidence="2">The sequence shown here is derived from an EMBL/GenBank/DDBJ whole genome shotgun (WGS) entry which is preliminary data.</text>
</comment>
<feature type="transmembrane region" description="Helical" evidence="1">
    <location>
        <begin position="7"/>
        <end position="27"/>
    </location>
</feature>
<gene>
    <name evidence="2" type="ORF">J5V48_06285</name>
</gene>
<evidence type="ECO:0000256" key="1">
    <source>
        <dbReference type="SAM" id="Phobius"/>
    </source>
</evidence>
<name>A0ABS7DGT8_9GAMM</name>
<feature type="transmembrane region" description="Helical" evidence="1">
    <location>
        <begin position="62"/>
        <end position="82"/>
    </location>
</feature>
<reference evidence="2 3" key="1">
    <citation type="submission" date="2021-03" db="EMBL/GenBank/DDBJ databases">
        <title>Succinivibrio sp. nov. isolated from feces of cow.</title>
        <authorList>
            <person name="Choi J.-Y."/>
        </authorList>
    </citation>
    <scope>NUCLEOTIDE SEQUENCE [LARGE SCALE GENOMIC DNA]</scope>
    <source>
        <strain evidence="2 3">AGMB01872</strain>
    </source>
</reference>
<proteinExistence type="predicted"/>
<keyword evidence="1" id="KW-0472">Membrane</keyword>
<organism evidence="2 3">
    <name type="scientific">Succinivibrio faecicola</name>
    <dbReference type="NCBI Taxonomy" id="2820300"/>
    <lineage>
        <taxon>Bacteria</taxon>
        <taxon>Pseudomonadati</taxon>
        <taxon>Pseudomonadota</taxon>
        <taxon>Gammaproteobacteria</taxon>
        <taxon>Aeromonadales</taxon>
        <taxon>Succinivibrionaceae</taxon>
        <taxon>Succinivibrio</taxon>
    </lineage>
</organism>